<dbReference type="RefSeq" id="WP_205117015.1">
    <property type="nucleotide sequence ID" value="NZ_JAFBCM010000001.1"/>
</dbReference>
<evidence type="ECO:0000313" key="6">
    <source>
        <dbReference type="EMBL" id="MFC3760765.1"/>
    </source>
</evidence>
<dbReference type="Pfam" id="PF13530">
    <property type="entry name" value="SCP2_2"/>
    <property type="match status" value="1"/>
</dbReference>
<organism evidence="6 7">
    <name type="scientific">Tenggerimyces flavus</name>
    <dbReference type="NCBI Taxonomy" id="1708749"/>
    <lineage>
        <taxon>Bacteria</taxon>
        <taxon>Bacillati</taxon>
        <taxon>Actinomycetota</taxon>
        <taxon>Actinomycetes</taxon>
        <taxon>Propionibacteriales</taxon>
        <taxon>Nocardioidaceae</taxon>
        <taxon>Tenggerimyces</taxon>
    </lineage>
</organism>
<proteinExistence type="inferred from homology"/>
<keyword evidence="7" id="KW-1185">Reference proteome</keyword>
<feature type="active site" description="Proton donor" evidence="4">
    <location>
        <position position="147"/>
    </location>
</feature>
<dbReference type="InterPro" id="IPR025559">
    <property type="entry name" value="Eis_dom"/>
</dbReference>
<evidence type="ECO:0000256" key="4">
    <source>
        <dbReference type="HAMAP-Rule" id="MF_01812"/>
    </source>
</evidence>
<feature type="binding site" evidence="4">
    <location>
        <begin position="114"/>
        <end position="119"/>
    </location>
    <ligand>
        <name>acetyl-CoA</name>
        <dbReference type="ChEBI" id="CHEBI:57288"/>
    </ligand>
</feature>
<evidence type="ECO:0000256" key="1">
    <source>
        <dbReference type="ARBA" id="ARBA00009213"/>
    </source>
</evidence>
<name>A0ABV7Y9V0_9ACTN</name>
<comment type="subunit">
    <text evidence="4">Homohexamer; trimer of dimers.</text>
</comment>
<dbReference type="SUPFAM" id="SSF55718">
    <property type="entry name" value="SCP-like"/>
    <property type="match status" value="1"/>
</dbReference>
<dbReference type="Gene3D" id="3.30.1050.10">
    <property type="entry name" value="SCP2 sterol-binding domain"/>
    <property type="match status" value="1"/>
</dbReference>
<gene>
    <name evidence="6" type="ORF">ACFOUW_07935</name>
</gene>
<dbReference type="PROSITE" id="PS51186">
    <property type="entry name" value="GNAT"/>
    <property type="match status" value="1"/>
</dbReference>
<dbReference type="Proteomes" id="UP001595699">
    <property type="component" value="Unassembled WGS sequence"/>
</dbReference>
<dbReference type="InterPro" id="IPR051554">
    <property type="entry name" value="Acetyltransferase_Eis"/>
</dbReference>
<dbReference type="PANTHER" id="PTHR37817:SF1">
    <property type="entry name" value="N-ACETYLTRANSFERASE EIS"/>
    <property type="match status" value="1"/>
</dbReference>
<feature type="active site" description="Proton acceptor; via carboxylate" evidence="4">
    <location>
        <position position="431"/>
    </location>
</feature>
<feature type="domain" description="N-acetyltransferase" evidence="5">
    <location>
        <begin position="26"/>
        <end position="175"/>
    </location>
</feature>
<dbReference type="InterPro" id="IPR000182">
    <property type="entry name" value="GNAT_dom"/>
</dbReference>
<feature type="binding site" evidence="4">
    <location>
        <begin position="142"/>
        <end position="143"/>
    </location>
    <ligand>
        <name>acetyl-CoA</name>
        <dbReference type="ChEBI" id="CHEBI:57288"/>
    </ligand>
</feature>
<keyword evidence="2 4" id="KW-0808">Transferase</keyword>
<dbReference type="SUPFAM" id="SSF55729">
    <property type="entry name" value="Acyl-CoA N-acyltransferases (Nat)"/>
    <property type="match status" value="1"/>
</dbReference>
<dbReference type="InterPro" id="IPR016181">
    <property type="entry name" value="Acyl_CoA_acyltransferase"/>
</dbReference>
<dbReference type="InterPro" id="IPR022902">
    <property type="entry name" value="NAcTrfase_Eis"/>
</dbReference>
<comment type="caution">
    <text evidence="6">The sequence shown here is derived from an EMBL/GenBank/DDBJ whole genome shotgun (WGS) entry which is preliminary data.</text>
</comment>
<dbReference type="Gene3D" id="3.40.630.30">
    <property type="match status" value="2"/>
</dbReference>
<dbReference type="EC" id="2.3.1.-" evidence="6"/>
<sequence length="431" mass="47296">MTTEVRRPTRAEMADYYRALPYANGLPMWEPAPAAWHGGPEPWPPPRVPAPAEQLEQWADTDLADDGFHPVAAIVDGKVVGGSAMLSFDITVPGHRQLPMGGVTATGVIATYRRRGLLRKLMQAMFDEALDRGEPLATLSASEGSIYGRFGYSPATMRARWEIRRGEAQLRPAADDRGSLELADAAAARVAWPAVHAAVRAERIGELTPRPDRWDGLTDTASGTDGPLRYLIHRDQQGAVDGIAHYRLPWSPTAERAGTLVVEAFEATNPTAYRALWSLLLDFDLTQLVVAHSRPRDEPLRWLLANPRALRVTRQSDNLWARILDVPRALEGRAYETPGELTFTIEDDPMCPANVGTWHLVADESGADVERTDGQADLALDIQALSTLFLGGGSAHDFAYAGRIRPVTDDAVGKLARMFRTDPEPHNSFAF</sequence>
<accession>A0ABV7Y9V0</accession>
<evidence type="ECO:0000256" key="3">
    <source>
        <dbReference type="ARBA" id="ARBA00023315"/>
    </source>
</evidence>
<dbReference type="Pfam" id="PF17668">
    <property type="entry name" value="Acetyltransf_17"/>
    <property type="match status" value="1"/>
</dbReference>
<dbReference type="Pfam" id="PF13527">
    <property type="entry name" value="Acetyltransf_9"/>
    <property type="match status" value="1"/>
</dbReference>
<protein>
    <submittedName>
        <fullName evidence="6">GNAT family N-acetyltransferase</fullName>
        <ecNumber evidence="6">2.3.1.-</ecNumber>
    </submittedName>
</protein>
<dbReference type="HAMAP" id="MF_01812">
    <property type="entry name" value="Eis"/>
    <property type="match status" value="1"/>
</dbReference>
<dbReference type="GO" id="GO:0016746">
    <property type="term" value="F:acyltransferase activity"/>
    <property type="evidence" value="ECO:0007669"/>
    <property type="project" value="UniProtKB-KW"/>
</dbReference>
<comment type="similarity">
    <text evidence="1 4">Belongs to the acetyltransferase Eis family.</text>
</comment>
<dbReference type="NCBIfam" id="NF002367">
    <property type="entry name" value="PRK01346.1-4"/>
    <property type="match status" value="1"/>
</dbReference>
<dbReference type="InterPro" id="IPR041380">
    <property type="entry name" value="Acetyltransf_17"/>
</dbReference>
<dbReference type="CDD" id="cd04301">
    <property type="entry name" value="NAT_SF"/>
    <property type="match status" value="1"/>
</dbReference>
<dbReference type="InterPro" id="IPR036527">
    <property type="entry name" value="SCP2_sterol-bd_dom_sf"/>
</dbReference>
<comment type="caution">
    <text evidence="4">Lacks conserved residue(s) required for the propagation of feature annotation.</text>
</comment>
<keyword evidence="3 4" id="KW-0012">Acyltransferase</keyword>
<evidence type="ECO:0000256" key="2">
    <source>
        <dbReference type="ARBA" id="ARBA00022679"/>
    </source>
</evidence>
<dbReference type="PANTHER" id="PTHR37817">
    <property type="entry name" value="N-ACETYLTRANSFERASE EIS"/>
    <property type="match status" value="1"/>
</dbReference>
<evidence type="ECO:0000259" key="5">
    <source>
        <dbReference type="PROSITE" id="PS51186"/>
    </source>
</evidence>
<evidence type="ECO:0000313" key="7">
    <source>
        <dbReference type="Proteomes" id="UP001595699"/>
    </source>
</evidence>
<reference evidence="7" key="1">
    <citation type="journal article" date="2019" name="Int. J. Syst. Evol. Microbiol.">
        <title>The Global Catalogue of Microorganisms (GCM) 10K type strain sequencing project: providing services to taxonomists for standard genome sequencing and annotation.</title>
        <authorList>
            <consortium name="The Broad Institute Genomics Platform"/>
            <consortium name="The Broad Institute Genome Sequencing Center for Infectious Disease"/>
            <person name="Wu L."/>
            <person name="Ma J."/>
        </authorList>
    </citation>
    <scope>NUCLEOTIDE SEQUENCE [LARGE SCALE GENOMIC DNA]</scope>
    <source>
        <strain evidence="7">CGMCC 4.7241</strain>
    </source>
</reference>
<dbReference type="EMBL" id="JBHRZH010000006">
    <property type="protein sequence ID" value="MFC3760765.1"/>
    <property type="molecule type" value="Genomic_DNA"/>
</dbReference>